<keyword evidence="1" id="KW-0472">Membrane</keyword>
<evidence type="ECO:0000313" key="2">
    <source>
        <dbReference type="EMBL" id="KGO92931.1"/>
    </source>
</evidence>
<evidence type="ECO:0000256" key="1">
    <source>
        <dbReference type="SAM" id="Phobius"/>
    </source>
</evidence>
<feature type="transmembrane region" description="Helical" evidence="1">
    <location>
        <begin position="76"/>
        <end position="95"/>
    </location>
</feature>
<reference evidence="2 3" key="1">
    <citation type="submission" date="2013-09" db="EMBL/GenBank/DDBJ databases">
        <authorList>
            <person name="Zeng Z."/>
            <person name="Chen C."/>
        </authorList>
    </citation>
    <scope>NUCLEOTIDE SEQUENCE [LARGE SCALE GENOMIC DNA]</scope>
    <source>
        <strain evidence="2 3">WB 4.1-42</strain>
    </source>
</reference>
<evidence type="ECO:0000313" key="3">
    <source>
        <dbReference type="Proteomes" id="UP000030111"/>
    </source>
</evidence>
<feature type="transmembrane region" description="Helical" evidence="1">
    <location>
        <begin position="7"/>
        <end position="29"/>
    </location>
</feature>
<keyword evidence="3" id="KW-1185">Reference proteome</keyword>
<dbReference type="Proteomes" id="UP000030111">
    <property type="component" value="Unassembled WGS sequence"/>
</dbReference>
<name>A0A0A2MMX5_9FLAO</name>
<feature type="transmembrane region" description="Helical" evidence="1">
    <location>
        <begin position="49"/>
        <end position="69"/>
    </location>
</feature>
<dbReference type="EMBL" id="JRLY01000007">
    <property type="protein sequence ID" value="KGO92931.1"/>
    <property type="molecule type" value="Genomic_DNA"/>
</dbReference>
<organism evidence="2 3">
    <name type="scientific">Flavobacterium subsaxonicum WB 4.1-42 = DSM 21790</name>
    <dbReference type="NCBI Taxonomy" id="1121898"/>
    <lineage>
        <taxon>Bacteria</taxon>
        <taxon>Pseudomonadati</taxon>
        <taxon>Bacteroidota</taxon>
        <taxon>Flavobacteriia</taxon>
        <taxon>Flavobacteriales</taxon>
        <taxon>Flavobacteriaceae</taxon>
        <taxon>Flavobacterium</taxon>
    </lineage>
</organism>
<gene>
    <name evidence="2" type="ORF">Q766_09875</name>
</gene>
<comment type="caution">
    <text evidence="2">The sequence shown here is derived from an EMBL/GenBank/DDBJ whole genome shotgun (WGS) entry which is preliminary data.</text>
</comment>
<sequence length="105" mass="11800">MEKKGKALFAILMIVFCGVQIVILVANYINSSASIGANPLIPQSLLDYVRNFTIFMAGVYLVIITLNIFYIVKKQYFIPVCSISVAGIFLLRFFIEDISQLFIPN</sequence>
<dbReference type="STRING" id="1121898.GCA_000422725_02712"/>
<accession>A0A0A2MMX5</accession>
<proteinExistence type="predicted"/>
<dbReference type="AlphaFoldDB" id="A0A0A2MMX5"/>
<protein>
    <submittedName>
        <fullName evidence="2">Uncharacterized protein</fullName>
    </submittedName>
</protein>
<keyword evidence="1" id="KW-0812">Transmembrane</keyword>
<keyword evidence="1" id="KW-1133">Transmembrane helix</keyword>